<dbReference type="PROSITE" id="PS51296">
    <property type="entry name" value="RIESKE"/>
    <property type="match status" value="1"/>
</dbReference>
<keyword evidence="11" id="KW-0732">Signal</keyword>
<comment type="function">
    <text evidence="1">Iron-sulfur subunit of the cytochrome bc1 complex, an essential component of the respiratory electron transport chain required for ATP synthesis. The bc1 complex catalyzes the oxidation of menaquinol and the reduction of cytochrome c in the respiratory chain. The bc1 complex operates through a Q-cycle mechanism that couples electron transfer to generation of the proton gradient that drives ATP synthesis.</text>
</comment>
<evidence type="ECO:0000256" key="11">
    <source>
        <dbReference type="SAM" id="SignalP"/>
    </source>
</evidence>
<feature type="compositionally biased region" description="Basic and acidic residues" evidence="10">
    <location>
        <begin position="69"/>
        <end position="80"/>
    </location>
</feature>
<proteinExistence type="predicted"/>
<evidence type="ECO:0000256" key="10">
    <source>
        <dbReference type="SAM" id="MobiDB-lite"/>
    </source>
</evidence>
<dbReference type="GO" id="GO:0016705">
    <property type="term" value="F:oxidoreductase activity, acting on paired donors, with incorporation or reduction of molecular oxygen"/>
    <property type="evidence" value="ECO:0007669"/>
    <property type="project" value="UniProtKB-ARBA"/>
</dbReference>
<keyword evidence="6" id="KW-0411">Iron-sulfur</keyword>
<comment type="cofactor">
    <cofactor evidence="9">
        <name>[2Fe-2S] cluster</name>
        <dbReference type="ChEBI" id="CHEBI:190135"/>
    </cofactor>
</comment>
<keyword evidence="14" id="KW-0223">Dioxygenase</keyword>
<dbReference type="STRING" id="504797.SAMN05421678_107120"/>
<keyword evidence="3" id="KW-0001">2Fe-2S</keyword>
<dbReference type="InterPro" id="IPR017941">
    <property type="entry name" value="Rieske_2Fe-2S"/>
</dbReference>
<dbReference type="FunFam" id="2.102.10.10:FF:000016">
    <property type="entry name" value="Nitrite reductase/ring-hydroxylating ferredoxin subunit"/>
    <property type="match status" value="1"/>
</dbReference>
<evidence type="ECO:0000256" key="6">
    <source>
        <dbReference type="ARBA" id="ARBA00023014"/>
    </source>
</evidence>
<evidence type="ECO:0000256" key="7">
    <source>
        <dbReference type="ARBA" id="ARBA00023157"/>
    </source>
</evidence>
<evidence type="ECO:0000256" key="3">
    <source>
        <dbReference type="ARBA" id="ARBA00022714"/>
    </source>
</evidence>
<evidence type="ECO:0000259" key="12">
    <source>
        <dbReference type="PROSITE" id="PS51296"/>
    </source>
</evidence>
<dbReference type="GO" id="GO:0051537">
    <property type="term" value="F:2 iron, 2 sulfur cluster binding"/>
    <property type="evidence" value="ECO:0007669"/>
    <property type="project" value="UniProtKB-KW"/>
</dbReference>
<dbReference type="RefSeq" id="WP_237768803.1">
    <property type="nucleotide sequence ID" value="NZ_FOOI01000007.1"/>
</dbReference>
<evidence type="ECO:0000256" key="1">
    <source>
        <dbReference type="ARBA" id="ARBA00002494"/>
    </source>
</evidence>
<feature type="domain" description="Rieske" evidence="12">
    <location>
        <begin position="86"/>
        <end position="178"/>
    </location>
</feature>
<dbReference type="GO" id="GO:0016020">
    <property type="term" value="C:membrane"/>
    <property type="evidence" value="ECO:0007669"/>
    <property type="project" value="InterPro"/>
</dbReference>
<dbReference type="InterPro" id="IPR005805">
    <property type="entry name" value="Rieske_Fe-S_prot_C"/>
</dbReference>
<dbReference type="PANTHER" id="PTHR10134">
    <property type="entry name" value="CYTOCHROME B-C1 COMPLEX SUBUNIT RIESKE, MITOCHONDRIAL"/>
    <property type="match status" value="1"/>
</dbReference>
<dbReference type="Proteomes" id="UP000533017">
    <property type="component" value="Unassembled WGS sequence"/>
</dbReference>
<organism evidence="14 15">
    <name type="scientific">Actinopolymorpha cephalotaxi</name>
    <dbReference type="NCBI Taxonomy" id="504797"/>
    <lineage>
        <taxon>Bacteria</taxon>
        <taxon>Bacillati</taxon>
        <taxon>Actinomycetota</taxon>
        <taxon>Actinomycetes</taxon>
        <taxon>Propionibacteriales</taxon>
        <taxon>Actinopolymorphaceae</taxon>
        <taxon>Actinopolymorpha</taxon>
    </lineage>
</organism>
<dbReference type="InterPro" id="IPR036922">
    <property type="entry name" value="Rieske_2Fe-2S_sf"/>
</dbReference>
<evidence type="ECO:0000313" key="13">
    <source>
        <dbReference type="EMBL" id="NYH83014.1"/>
    </source>
</evidence>
<feature type="region of interest" description="Disordered" evidence="10">
    <location>
        <begin position="34"/>
        <end position="95"/>
    </location>
</feature>
<gene>
    <name evidence="13" type="ORF">FHR37_001865</name>
    <name evidence="14" type="ORF">SAMN05421678_107120</name>
</gene>
<dbReference type="AlphaFoldDB" id="A0A1I2TB80"/>
<keyword evidence="5" id="KW-0408">Iron</keyword>
<reference evidence="13 16" key="2">
    <citation type="submission" date="2020-07" db="EMBL/GenBank/DDBJ databases">
        <title>Sequencing the genomes of 1000 actinobacteria strains.</title>
        <authorList>
            <person name="Klenk H.-P."/>
        </authorList>
    </citation>
    <scope>NUCLEOTIDE SEQUENCE [LARGE SCALE GENOMIC DNA]</scope>
    <source>
        <strain evidence="13 16">DSM 45117</strain>
    </source>
</reference>
<reference evidence="14 15" key="1">
    <citation type="submission" date="2016-10" db="EMBL/GenBank/DDBJ databases">
        <authorList>
            <person name="de Groot N.N."/>
        </authorList>
    </citation>
    <scope>NUCLEOTIDE SEQUENCE [LARGE SCALE GENOMIC DNA]</scope>
    <source>
        <strain evidence="14 15">CPCC 202808</strain>
    </source>
</reference>
<accession>A0A1I2TB80</accession>
<feature type="chain" id="PRO_5039383663" description="Cytochrome bc1 complex Rieske iron-sulfur subunit" evidence="11">
    <location>
        <begin position="33"/>
        <end position="179"/>
    </location>
</feature>
<dbReference type="InterPro" id="IPR014349">
    <property type="entry name" value="Rieske_Fe-S_prot"/>
</dbReference>
<evidence type="ECO:0000256" key="5">
    <source>
        <dbReference type="ARBA" id="ARBA00023004"/>
    </source>
</evidence>
<name>A0A1I2TB80_9ACTN</name>
<dbReference type="Proteomes" id="UP000199052">
    <property type="component" value="Unassembled WGS sequence"/>
</dbReference>
<dbReference type="GO" id="GO:0051213">
    <property type="term" value="F:dioxygenase activity"/>
    <property type="evidence" value="ECO:0007669"/>
    <property type="project" value="UniProtKB-KW"/>
</dbReference>
<dbReference type="PRINTS" id="PR00162">
    <property type="entry name" value="RIESKE"/>
</dbReference>
<protein>
    <recommendedName>
        <fullName evidence="2">Cytochrome bc1 complex Rieske iron-sulfur subunit</fullName>
    </recommendedName>
    <alternativeName>
        <fullName evidence="8">Cytochrome bc1 reductase complex subunit QcrA</fullName>
    </alternativeName>
</protein>
<feature type="compositionally biased region" description="Basic and acidic residues" evidence="10">
    <location>
        <begin position="51"/>
        <end position="62"/>
    </location>
</feature>
<dbReference type="SUPFAM" id="SSF50022">
    <property type="entry name" value="ISP domain"/>
    <property type="match status" value="1"/>
</dbReference>
<keyword evidence="16" id="KW-1185">Reference proteome</keyword>
<evidence type="ECO:0000256" key="9">
    <source>
        <dbReference type="ARBA" id="ARBA00034078"/>
    </source>
</evidence>
<feature type="signal peptide" evidence="11">
    <location>
        <begin position="1"/>
        <end position="32"/>
    </location>
</feature>
<dbReference type="GO" id="GO:0004497">
    <property type="term" value="F:monooxygenase activity"/>
    <property type="evidence" value="ECO:0007669"/>
    <property type="project" value="UniProtKB-ARBA"/>
</dbReference>
<evidence type="ECO:0000256" key="8">
    <source>
        <dbReference type="ARBA" id="ARBA00029586"/>
    </source>
</evidence>
<feature type="compositionally biased region" description="Low complexity" evidence="10">
    <location>
        <begin position="34"/>
        <end position="45"/>
    </location>
</feature>
<keyword evidence="7" id="KW-1015">Disulfide bond</keyword>
<evidence type="ECO:0000313" key="14">
    <source>
        <dbReference type="EMBL" id="SFG62324.1"/>
    </source>
</evidence>
<dbReference type="EMBL" id="FOOI01000007">
    <property type="protein sequence ID" value="SFG62324.1"/>
    <property type="molecule type" value="Genomic_DNA"/>
</dbReference>
<evidence type="ECO:0000256" key="2">
    <source>
        <dbReference type="ARBA" id="ARBA00015816"/>
    </source>
</evidence>
<dbReference type="EMBL" id="JACBZA010000001">
    <property type="protein sequence ID" value="NYH83014.1"/>
    <property type="molecule type" value="Genomic_DNA"/>
</dbReference>
<evidence type="ECO:0000256" key="4">
    <source>
        <dbReference type="ARBA" id="ARBA00022723"/>
    </source>
</evidence>
<keyword evidence="14" id="KW-0560">Oxidoreductase</keyword>
<dbReference type="PROSITE" id="PS51257">
    <property type="entry name" value="PROKAR_LIPOPROTEIN"/>
    <property type="match status" value="1"/>
</dbReference>
<keyword evidence="4" id="KW-0479">Metal-binding</keyword>
<dbReference type="GO" id="GO:0046872">
    <property type="term" value="F:metal ion binding"/>
    <property type="evidence" value="ECO:0007669"/>
    <property type="project" value="UniProtKB-KW"/>
</dbReference>
<evidence type="ECO:0000313" key="15">
    <source>
        <dbReference type="Proteomes" id="UP000199052"/>
    </source>
</evidence>
<dbReference type="CDD" id="cd03467">
    <property type="entry name" value="Rieske"/>
    <property type="match status" value="1"/>
</dbReference>
<dbReference type="Pfam" id="PF00355">
    <property type="entry name" value="Rieske"/>
    <property type="match status" value="1"/>
</dbReference>
<sequence>MDTPERRDTAPMTRRHALGGVAVAAAAIPLLAACGGDSSNTSGGDDSAGGKTDDKTPDDKTKKTPGSGDDTKAPGDDDGAKGGGGGSLTSTSQIPVKGGKIFAAQKVVVTQPEQGTFKAFSAICTHRGCPVGDVTGDIIKCHCHGSAFSALDGSVKNGPATRPLPPVKIKVDGGSIKLA</sequence>
<evidence type="ECO:0000313" key="16">
    <source>
        <dbReference type="Proteomes" id="UP000533017"/>
    </source>
</evidence>
<dbReference type="Gene3D" id="2.102.10.10">
    <property type="entry name" value="Rieske [2Fe-2S] iron-sulphur domain"/>
    <property type="match status" value="1"/>
</dbReference>